<dbReference type="Proteomes" id="UP000265520">
    <property type="component" value="Unassembled WGS sequence"/>
</dbReference>
<evidence type="ECO:0000313" key="2">
    <source>
        <dbReference type="Proteomes" id="UP000265520"/>
    </source>
</evidence>
<evidence type="ECO:0000313" key="1">
    <source>
        <dbReference type="EMBL" id="MCI86505.1"/>
    </source>
</evidence>
<sequence length="53" mass="5808">QLRGKNKKVDDAAEKVDVAEKVVEDELVAGVESEMDVGVEWGVRDGLFVSFTL</sequence>
<feature type="non-terminal residue" evidence="1">
    <location>
        <position position="1"/>
    </location>
</feature>
<organism evidence="1 2">
    <name type="scientific">Trifolium medium</name>
    <dbReference type="NCBI Taxonomy" id="97028"/>
    <lineage>
        <taxon>Eukaryota</taxon>
        <taxon>Viridiplantae</taxon>
        <taxon>Streptophyta</taxon>
        <taxon>Embryophyta</taxon>
        <taxon>Tracheophyta</taxon>
        <taxon>Spermatophyta</taxon>
        <taxon>Magnoliopsida</taxon>
        <taxon>eudicotyledons</taxon>
        <taxon>Gunneridae</taxon>
        <taxon>Pentapetalae</taxon>
        <taxon>rosids</taxon>
        <taxon>fabids</taxon>
        <taxon>Fabales</taxon>
        <taxon>Fabaceae</taxon>
        <taxon>Papilionoideae</taxon>
        <taxon>50 kb inversion clade</taxon>
        <taxon>NPAAA clade</taxon>
        <taxon>Hologalegina</taxon>
        <taxon>IRL clade</taxon>
        <taxon>Trifolieae</taxon>
        <taxon>Trifolium</taxon>
    </lineage>
</organism>
<proteinExistence type="predicted"/>
<protein>
    <submittedName>
        <fullName evidence="1">Uncharacterized protein</fullName>
    </submittedName>
</protein>
<dbReference type="AlphaFoldDB" id="A0A392VI72"/>
<accession>A0A392VI72</accession>
<reference evidence="1 2" key="1">
    <citation type="journal article" date="2018" name="Front. Plant Sci.">
        <title>Red Clover (Trifolium pratense) and Zigzag Clover (T. medium) - A Picture of Genomic Similarities and Differences.</title>
        <authorList>
            <person name="Dluhosova J."/>
            <person name="Istvanek J."/>
            <person name="Nedelnik J."/>
            <person name="Repkova J."/>
        </authorList>
    </citation>
    <scope>NUCLEOTIDE SEQUENCE [LARGE SCALE GENOMIC DNA]</scope>
    <source>
        <strain evidence="2">cv. 10/8</strain>
        <tissue evidence="1">Leaf</tissue>
    </source>
</reference>
<name>A0A392VI72_9FABA</name>
<keyword evidence="2" id="KW-1185">Reference proteome</keyword>
<comment type="caution">
    <text evidence="1">The sequence shown here is derived from an EMBL/GenBank/DDBJ whole genome shotgun (WGS) entry which is preliminary data.</text>
</comment>
<dbReference type="EMBL" id="LXQA011142461">
    <property type="protein sequence ID" value="MCI86505.1"/>
    <property type="molecule type" value="Genomic_DNA"/>
</dbReference>